<organism evidence="9 10">
    <name type="scientific">Bordetella parapertussis</name>
    <dbReference type="NCBI Taxonomy" id="519"/>
    <lineage>
        <taxon>Bacteria</taxon>
        <taxon>Pseudomonadati</taxon>
        <taxon>Pseudomonadota</taxon>
        <taxon>Betaproteobacteria</taxon>
        <taxon>Burkholderiales</taxon>
        <taxon>Alcaligenaceae</taxon>
        <taxon>Bordetella</taxon>
    </lineage>
</organism>
<comment type="similarity">
    <text evidence="2">Belongs to the outer membrane factor (OMF) (TC 1.B.17) family.</text>
</comment>
<protein>
    <submittedName>
        <fullName evidence="9">TolC family outer membrane protein</fullName>
    </submittedName>
</protein>
<dbReference type="PANTHER" id="PTHR30026:SF22">
    <property type="entry name" value="OUTER MEMBRANE EFFLUX PROTEIN"/>
    <property type="match status" value="1"/>
</dbReference>
<dbReference type="EMBL" id="JAXUBE010000010">
    <property type="protein sequence ID" value="MEB2662667.1"/>
    <property type="molecule type" value="Genomic_DNA"/>
</dbReference>
<dbReference type="InterPro" id="IPR051906">
    <property type="entry name" value="TolC-like"/>
</dbReference>
<dbReference type="RefSeq" id="WP_010927780.1">
    <property type="nucleotide sequence ID" value="NZ_AP019378.2"/>
</dbReference>
<keyword evidence="5" id="KW-0812">Transmembrane</keyword>
<keyword evidence="4" id="KW-1134">Transmembrane beta strand</keyword>
<evidence type="ECO:0000256" key="1">
    <source>
        <dbReference type="ARBA" id="ARBA00004442"/>
    </source>
</evidence>
<dbReference type="PANTHER" id="PTHR30026">
    <property type="entry name" value="OUTER MEMBRANE PROTEIN TOLC"/>
    <property type="match status" value="1"/>
</dbReference>
<evidence type="ECO:0000256" key="8">
    <source>
        <dbReference type="SAM" id="SignalP"/>
    </source>
</evidence>
<comment type="subcellular location">
    <subcellularLocation>
        <location evidence="1">Cell outer membrane</location>
    </subcellularLocation>
</comment>
<reference evidence="9 10" key="1">
    <citation type="submission" date="2023-12" db="EMBL/GenBank/DDBJ databases">
        <title>Draft Genome Sequences of Bordetella parapertussis clinical Isolates from Colombia, 2023.</title>
        <authorList>
            <person name="Montilla E.A."/>
            <person name="Rojas F."/>
            <person name="Vargas M.N."/>
            <person name="Bonilla V."/>
            <person name="Duarte C."/>
        </authorList>
    </citation>
    <scope>NUCLEOTIDE SEQUENCE [LARGE SCALE GENOMIC DNA]</scope>
    <source>
        <strain evidence="9 10">320001806</strain>
    </source>
</reference>
<evidence type="ECO:0000313" key="9">
    <source>
        <dbReference type="EMBL" id="MEB2662667.1"/>
    </source>
</evidence>
<evidence type="ECO:0000313" key="10">
    <source>
        <dbReference type="Proteomes" id="UP001324595"/>
    </source>
</evidence>
<evidence type="ECO:0000256" key="2">
    <source>
        <dbReference type="ARBA" id="ARBA00007613"/>
    </source>
</evidence>
<dbReference type="GeneID" id="93202729"/>
<evidence type="ECO:0000256" key="4">
    <source>
        <dbReference type="ARBA" id="ARBA00022452"/>
    </source>
</evidence>
<feature type="chain" id="PRO_5047259563" evidence="8">
    <location>
        <begin position="24"/>
        <end position="489"/>
    </location>
</feature>
<proteinExistence type="inferred from homology"/>
<keyword evidence="10" id="KW-1185">Reference proteome</keyword>
<comment type="caution">
    <text evidence="9">The sequence shown here is derived from an EMBL/GenBank/DDBJ whole genome shotgun (WGS) entry which is preliminary data.</text>
</comment>
<evidence type="ECO:0000256" key="7">
    <source>
        <dbReference type="ARBA" id="ARBA00023237"/>
    </source>
</evidence>
<evidence type="ECO:0000256" key="6">
    <source>
        <dbReference type="ARBA" id="ARBA00023136"/>
    </source>
</evidence>
<keyword evidence="8" id="KW-0732">Signal</keyword>
<keyword evidence="6" id="KW-0472">Membrane</keyword>
<dbReference type="NCBIfam" id="TIGR01844">
    <property type="entry name" value="type_I_sec_TolC"/>
    <property type="match status" value="1"/>
</dbReference>
<dbReference type="Pfam" id="PF02321">
    <property type="entry name" value="OEP"/>
    <property type="match status" value="2"/>
</dbReference>
<feature type="signal peptide" evidence="8">
    <location>
        <begin position="1"/>
        <end position="23"/>
    </location>
</feature>
<dbReference type="InterPro" id="IPR010130">
    <property type="entry name" value="T1SS_OMP_TolC"/>
</dbReference>
<keyword evidence="7" id="KW-0998">Cell outer membrane</keyword>
<evidence type="ECO:0000256" key="5">
    <source>
        <dbReference type="ARBA" id="ARBA00022692"/>
    </source>
</evidence>
<dbReference type="SUPFAM" id="SSF56954">
    <property type="entry name" value="Outer membrane efflux proteins (OEP)"/>
    <property type="match status" value="1"/>
</dbReference>
<evidence type="ECO:0000256" key="3">
    <source>
        <dbReference type="ARBA" id="ARBA00022448"/>
    </source>
</evidence>
<gene>
    <name evidence="9" type="ORF">U5T69_05450</name>
</gene>
<keyword evidence="3" id="KW-0813">Transport</keyword>
<sequence length="489" mass="54785">MPTFSFKRTTAIVAVLFAPAAYAQQQAGTTLNQVVEQTLLSNPEIQAKYHDFRASMEGQNVARGGLRPQVNAQGFVGKEWRSNVPDRGSYNWSRPGYSVELRQLIFDGFRTSNDVKQAGYDKLGRFYELLATSDSTAYSAVQAYVDLQRYREMELLARQNYSLHEDTLKQIREHAESGVGRRVDLEQAGGRLALAQTNLMTESANLIDVQQRFQRITGMTPAVDLQPVPDVAGKLPQQPANFDDSLRMNPSFLAKQAYLQAANAGVASAKGAFSPKFEFVAATGRDREQPEPQYRDVQSSSVQLVMSYNLYRGGADSARVRQTAEQSYAARDVRDYTCRNVQQDLAVAWNNIVRLREQIPFLRDHEIATAKVRNAYREQFQIGQRSLLDLLDTENELFESRRALANGMADLQLAQYRWLALSHKILPALSVQPARDEMPEENAVLETTDEVLKLCNSPVPDVSRLAPVQVIYNSGAKPPTFVPADKARP</sequence>
<name>A0ABU5X189_BORPP</name>
<dbReference type="InterPro" id="IPR003423">
    <property type="entry name" value="OMP_efflux"/>
</dbReference>
<dbReference type="Proteomes" id="UP001324595">
    <property type="component" value="Unassembled WGS sequence"/>
</dbReference>
<accession>A0ABU5X189</accession>
<dbReference type="Gene3D" id="1.20.1600.10">
    <property type="entry name" value="Outer membrane efflux proteins (OEP)"/>
    <property type="match status" value="1"/>
</dbReference>